<dbReference type="AlphaFoldDB" id="A0A1G8XSU2"/>
<dbReference type="PRINTS" id="PR00080">
    <property type="entry name" value="SDRFAMILY"/>
</dbReference>
<keyword evidence="2" id="KW-0560">Oxidoreductase</keyword>
<dbReference type="Pfam" id="PF13561">
    <property type="entry name" value="adh_short_C2"/>
    <property type="match status" value="1"/>
</dbReference>
<dbReference type="STRING" id="426701.SAMN04488098_100772"/>
<dbReference type="NCBIfam" id="NF005559">
    <property type="entry name" value="PRK07231.1"/>
    <property type="match status" value="1"/>
</dbReference>
<reference evidence="4" key="1">
    <citation type="submission" date="2016-10" db="EMBL/GenBank/DDBJ databases">
        <authorList>
            <person name="Varghese N."/>
            <person name="Submissions S."/>
        </authorList>
    </citation>
    <scope>NUCLEOTIDE SEQUENCE [LARGE SCALE GENOMIC DNA]</scope>
    <source>
        <strain evidence="4">DSM 19181</strain>
    </source>
</reference>
<evidence type="ECO:0000256" key="2">
    <source>
        <dbReference type="ARBA" id="ARBA00023002"/>
    </source>
</evidence>
<dbReference type="GO" id="GO:0008206">
    <property type="term" value="P:bile acid metabolic process"/>
    <property type="evidence" value="ECO:0007669"/>
    <property type="project" value="UniProtKB-ARBA"/>
</dbReference>
<name>A0A1G8XSU2_9LACT</name>
<dbReference type="InterPro" id="IPR020904">
    <property type="entry name" value="Sc_DH/Rdtase_CS"/>
</dbReference>
<dbReference type="CDD" id="cd05233">
    <property type="entry name" value="SDR_c"/>
    <property type="match status" value="1"/>
</dbReference>
<dbReference type="GO" id="GO:0016491">
    <property type="term" value="F:oxidoreductase activity"/>
    <property type="evidence" value="ECO:0007669"/>
    <property type="project" value="UniProtKB-KW"/>
</dbReference>
<dbReference type="PANTHER" id="PTHR24321:SF11">
    <property type="entry name" value="BLR0893 PROTEIN"/>
    <property type="match status" value="1"/>
</dbReference>
<dbReference type="InterPro" id="IPR036291">
    <property type="entry name" value="NAD(P)-bd_dom_sf"/>
</dbReference>
<evidence type="ECO:0000313" key="3">
    <source>
        <dbReference type="EMBL" id="SDJ93557.1"/>
    </source>
</evidence>
<dbReference type="Proteomes" id="UP000199433">
    <property type="component" value="Unassembled WGS sequence"/>
</dbReference>
<evidence type="ECO:0000313" key="4">
    <source>
        <dbReference type="Proteomes" id="UP000199433"/>
    </source>
</evidence>
<dbReference type="InterPro" id="IPR002347">
    <property type="entry name" value="SDR_fam"/>
</dbReference>
<dbReference type="PANTHER" id="PTHR24321">
    <property type="entry name" value="DEHYDROGENASES, SHORT CHAIN"/>
    <property type="match status" value="1"/>
</dbReference>
<evidence type="ECO:0000256" key="1">
    <source>
        <dbReference type="ARBA" id="ARBA00006484"/>
    </source>
</evidence>
<sequence length="246" mass="26003">MFDLKDKVAVVTGGASGIGLATVEAFLDKGAKVVLSDYNAADGQKQADRLSEKGDVMFVKADVSNESDVKALIDKTVDVYGSVDVLFNNAGIGAQGATHELTYEDYSKVIKINQDGVFFGSKYAVQQMRKNGGGVVINCASILGIVGEPTAYAYNASKGAVVLMTKSLALQYAKDNIRCAAVAPGYVESGMVNKEALGDYYDNLVDKHPVGRLGVPEEIAHAVVFIAENEFLTGITLPVDGGYTSQ</sequence>
<accession>A0A1G8XSU2</accession>
<protein>
    <submittedName>
        <fullName evidence="3">NAD(P)-dependent dehydrogenase, short-chain alcohol dehydrogenase family</fullName>
    </submittedName>
</protein>
<dbReference type="RefSeq" id="WP_091265395.1">
    <property type="nucleotide sequence ID" value="NZ_FNFK01000007.1"/>
</dbReference>
<dbReference type="FunFam" id="3.40.50.720:FF:000084">
    <property type="entry name" value="Short-chain dehydrogenase reductase"/>
    <property type="match status" value="1"/>
</dbReference>
<organism evidence="3 4">
    <name type="scientific">Alkalibacterium thalassium</name>
    <dbReference type="NCBI Taxonomy" id="426701"/>
    <lineage>
        <taxon>Bacteria</taxon>
        <taxon>Bacillati</taxon>
        <taxon>Bacillota</taxon>
        <taxon>Bacilli</taxon>
        <taxon>Lactobacillales</taxon>
        <taxon>Carnobacteriaceae</taxon>
        <taxon>Alkalibacterium</taxon>
    </lineage>
</organism>
<keyword evidence="4" id="KW-1185">Reference proteome</keyword>
<comment type="similarity">
    <text evidence="1">Belongs to the short-chain dehydrogenases/reductases (SDR) family.</text>
</comment>
<dbReference type="PRINTS" id="PR00081">
    <property type="entry name" value="GDHRDH"/>
</dbReference>
<dbReference type="PROSITE" id="PS00061">
    <property type="entry name" value="ADH_SHORT"/>
    <property type="match status" value="1"/>
</dbReference>
<proteinExistence type="inferred from homology"/>
<dbReference type="Gene3D" id="3.40.50.720">
    <property type="entry name" value="NAD(P)-binding Rossmann-like Domain"/>
    <property type="match status" value="1"/>
</dbReference>
<dbReference type="OrthoDB" id="9805904at2"/>
<gene>
    <name evidence="3" type="ORF">SAMN04488098_100772</name>
</gene>
<dbReference type="SUPFAM" id="SSF51735">
    <property type="entry name" value="NAD(P)-binding Rossmann-fold domains"/>
    <property type="match status" value="1"/>
</dbReference>
<dbReference type="EMBL" id="FNFK01000007">
    <property type="protein sequence ID" value="SDJ93557.1"/>
    <property type="molecule type" value="Genomic_DNA"/>
</dbReference>